<dbReference type="PANTHER" id="PTHR48022">
    <property type="entry name" value="PLASTIDIC GLUCOSE TRANSPORTER 4"/>
    <property type="match status" value="1"/>
</dbReference>
<dbReference type="GO" id="GO:0016020">
    <property type="term" value="C:membrane"/>
    <property type="evidence" value="ECO:0007669"/>
    <property type="project" value="UniProtKB-SubCell"/>
</dbReference>
<sequence length="559" mass="62072">METAKVVSTTWEHHNLDITHEETLELIRHAQESDAADRLLTIRQAVKKYKKALFWAMFLSTSLVMEGYDLVIINSFYGQTQFQNRFGVLDPASGEKKIPPSWQSGLSNSALVGQLAGLLINAYTQDRFGCRPTMIVFMAWMAAVLFIPVFAPSLSVLAFGESMCGIPWGVFQTLSTTYACEVVPTILRPYVTAYVCMCWGAGILLSSGVVRAVAGIDGNLGWRLPFALQFVWPLPLAIGAYFAPESPWNSVRRGNFEEARASLMRLRQDTPEKEREVESSLAYIKYTTELEKAETANASFLECFKGTNLRRTEINCAVWAAQILCGNAILGYSVVFLEAAGFSELQAFDVNISLSACYIIGGIICWFMFPHYGRYTIYIGGCIAMFVCLVVIGGLGFSDSKNVHLAVGIMLVISTLINMITTGPGCYPIVAETPSGRLRYKTIVIGRFTYNLTGIFSNSVTPRMISSTGWNWGAKTGFFYAGTNLLCIIWCYFRLPETKDRTFGEIDLMFENKVPARMFKYTKVDQFAVGRVHDDKVDSDEKFASAEHRSIGTGVSLAT</sequence>
<dbReference type="InterPro" id="IPR020846">
    <property type="entry name" value="MFS_dom"/>
</dbReference>
<evidence type="ECO:0000256" key="5">
    <source>
        <dbReference type="ARBA" id="ARBA00022989"/>
    </source>
</evidence>
<organism evidence="10 11">
    <name type="scientific">Exophiala bonariae</name>
    <dbReference type="NCBI Taxonomy" id="1690606"/>
    <lineage>
        <taxon>Eukaryota</taxon>
        <taxon>Fungi</taxon>
        <taxon>Dikarya</taxon>
        <taxon>Ascomycota</taxon>
        <taxon>Pezizomycotina</taxon>
        <taxon>Eurotiomycetes</taxon>
        <taxon>Chaetothyriomycetidae</taxon>
        <taxon>Chaetothyriales</taxon>
        <taxon>Herpotrichiellaceae</taxon>
        <taxon>Exophiala</taxon>
    </lineage>
</organism>
<comment type="caution">
    <text evidence="10">The sequence shown here is derived from an EMBL/GenBank/DDBJ whole genome shotgun (WGS) entry which is preliminary data.</text>
</comment>
<feature type="transmembrane region" description="Helical" evidence="8">
    <location>
        <begin position="52"/>
        <end position="77"/>
    </location>
</feature>
<dbReference type="NCBIfam" id="TIGR00879">
    <property type="entry name" value="SP"/>
    <property type="match status" value="1"/>
</dbReference>
<keyword evidence="5 8" id="KW-1133">Transmembrane helix</keyword>
<feature type="transmembrane region" description="Helical" evidence="8">
    <location>
        <begin position="317"/>
        <end position="337"/>
    </location>
</feature>
<evidence type="ECO:0000256" key="6">
    <source>
        <dbReference type="ARBA" id="ARBA00023136"/>
    </source>
</evidence>
<accession>A0AAV9NMU8</accession>
<dbReference type="InterPro" id="IPR005828">
    <property type="entry name" value="MFS_sugar_transport-like"/>
</dbReference>
<feature type="domain" description="Major facilitator superfamily (MFS) profile" evidence="9">
    <location>
        <begin position="55"/>
        <end position="499"/>
    </location>
</feature>
<dbReference type="GO" id="GO:0005351">
    <property type="term" value="F:carbohydrate:proton symporter activity"/>
    <property type="evidence" value="ECO:0007669"/>
    <property type="project" value="TreeGrafter"/>
</dbReference>
<evidence type="ECO:0000256" key="8">
    <source>
        <dbReference type="SAM" id="Phobius"/>
    </source>
</evidence>
<dbReference type="EMBL" id="JAVRRD010000002">
    <property type="protein sequence ID" value="KAK5062706.1"/>
    <property type="molecule type" value="Genomic_DNA"/>
</dbReference>
<keyword evidence="3 7" id="KW-0813">Transport</keyword>
<gene>
    <name evidence="10" type="ORF">LTR84_004780</name>
</gene>
<feature type="transmembrane region" description="Helical" evidence="8">
    <location>
        <begin position="191"/>
        <end position="214"/>
    </location>
</feature>
<feature type="transmembrane region" description="Helical" evidence="8">
    <location>
        <begin position="375"/>
        <end position="398"/>
    </location>
</feature>
<dbReference type="FunFam" id="1.20.1250.20:FF:000078">
    <property type="entry name" value="MFS maltose transporter, putative"/>
    <property type="match status" value="1"/>
</dbReference>
<evidence type="ECO:0000256" key="3">
    <source>
        <dbReference type="ARBA" id="ARBA00022448"/>
    </source>
</evidence>
<dbReference type="InterPro" id="IPR005829">
    <property type="entry name" value="Sugar_transporter_CS"/>
</dbReference>
<dbReference type="PROSITE" id="PS50850">
    <property type="entry name" value="MFS"/>
    <property type="match status" value="1"/>
</dbReference>
<dbReference type="PROSITE" id="PS00217">
    <property type="entry name" value="SUGAR_TRANSPORT_2"/>
    <property type="match status" value="1"/>
</dbReference>
<protein>
    <recommendedName>
        <fullName evidence="9">Major facilitator superfamily (MFS) profile domain-containing protein</fullName>
    </recommendedName>
</protein>
<comment type="similarity">
    <text evidence="2 7">Belongs to the major facilitator superfamily. Sugar transporter (TC 2.A.1.1) family.</text>
</comment>
<keyword evidence="4 8" id="KW-0812">Transmembrane</keyword>
<evidence type="ECO:0000256" key="7">
    <source>
        <dbReference type="RuleBase" id="RU003346"/>
    </source>
</evidence>
<feature type="transmembrane region" description="Helical" evidence="8">
    <location>
        <begin position="135"/>
        <end position="159"/>
    </location>
</feature>
<dbReference type="RefSeq" id="XP_064710978.1">
    <property type="nucleotide sequence ID" value="XM_064848354.1"/>
</dbReference>
<keyword evidence="11" id="KW-1185">Reference proteome</keyword>
<comment type="subcellular location">
    <subcellularLocation>
        <location evidence="1">Membrane</location>
        <topology evidence="1">Multi-pass membrane protein</topology>
    </subcellularLocation>
</comment>
<evidence type="ECO:0000313" key="11">
    <source>
        <dbReference type="Proteomes" id="UP001358417"/>
    </source>
</evidence>
<evidence type="ECO:0000256" key="4">
    <source>
        <dbReference type="ARBA" id="ARBA00022692"/>
    </source>
</evidence>
<dbReference type="AlphaFoldDB" id="A0AAV9NMU8"/>
<dbReference type="Gene3D" id="1.20.1250.20">
    <property type="entry name" value="MFS general substrate transporter like domains"/>
    <property type="match status" value="1"/>
</dbReference>
<dbReference type="Pfam" id="PF00083">
    <property type="entry name" value="Sugar_tr"/>
    <property type="match status" value="1"/>
</dbReference>
<dbReference type="GeneID" id="89972958"/>
<dbReference type="InterPro" id="IPR003663">
    <property type="entry name" value="Sugar/inositol_transpt"/>
</dbReference>
<keyword evidence="6 8" id="KW-0472">Membrane</keyword>
<feature type="transmembrane region" description="Helical" evidence="8">
    <location>
        <begin position="405"/>
        <end position="430"/>
    </location>
</feature>
<feature type="transmembrane region" description="Helical" evidence="8">
    <location>
        <begin position="472"/>
        <end position="493"/>
    </location>
</feature>
<proteinExistence type="inferred from homology"/>
<evidence type="ECO:0000256" key="2">
    <source>
        <dbReference type="ARBA" id="ARBA00010992"/>
    </source>
</evidence>
<feature type="transmembrane region" description="Helical" evidence="8">
    <location>
        <begin position="349"/>
        <end position="369"/>
    </location>
</feature>
<evidence type="ECO:0000313" key="10">
    <source>
        <dbReference type="EMBL" id="KAK5062706.1"/>
    </source>
</evidence>
<feature type="transmembrane region" description="Helical" evidence="8">
    <location>
        <begin position="105"/>
        <end position="123"/>
    </location>
</feature>
<evidence type="ECO:0000259" key="9">
    <source>
        <dbReference type="PROSITE" id="PS50850"/>
    </source>
</evidence>
<dbReference type="InterPro" id="IPR050360">
    <property type="entry name" value="MFS_Sugar_Transporters"/>
</dbReference>
<name>A0AAV9NMU8_9EURO</name>
<dbReference type="PANTHER" id="PTHR48022:SF53">
    <property type="entry name" value="ALPHA-GLUCOSIDE TRANSPORTER, PUTATIVE (AFU_ORTHOLOGUE AFUA_3G01700)-RELATED"/>
    <property type="match status" value="1"/>
</dbReference>
<reference evidence="10 11" key="1">
    <citation type="submission" date="2023-08" db="EMBL/GenBank/DDBJ databases">
        <title>Black Yeasts Isolated from many extreme environments.</title>
        <authorList>
            <person name="Coleine C."/>
            <person name="Stajich J.E."/>
            <person name="Selbmann L."/>
        </authorList>
    </citation>
    <scope>NUCLEOTIDE SEQUENCE [LARGE SCALE GENOMIC DNA]</scope>
    <source>
        <strain evidence="10 11">CCFEE 5792</strain>
    </source>
</reference>
<dbReference type="Proteomes" id="UP001358417">
    <property type="component" value="Unassembled WGS sequence"/>
</dbReference>
<dbReference type="InterPro" id="IPR036259">
    <property type="entry name" value="MFS_trans_sf"/>
</dbReference>
<dbReference type="SUPFAM" id="SSF103473">
    <property type="entry name" value="MFS general substrate transporter"/>
    <property type="match status" value="1"/>
</dbReference>
<evidence type="ECO:0000256" key="1">
    <source>
        <dbReference type="ARBA" id="ARBA00004141"/>
    </source>
</evidence>